<dbReference type="PANTHER" id="PTHR43350:SF19">
    <property type="entry name" value="D-GULOSIDE 3-DEHYDROGENASE"/>
    <property type="match status" value="1"/>
</dbReference>
<name>A0ABQ5QQQ5_9ACTN</name>
<evidence type="ECO:0000313" key="7">
    <source>
        <dbReference type="EMBL" id="GLH95655.1"/>
    </source>
</evidence>
<dbReference type="Gene3D" id="3.90.180.10">
    <property type="entry name" value="Medium-chain alcohol dehydrogenases, catalytic domain"/>
    <property type="match status" value="2"/>
</dbReference>
<comment type="similarity">
    <text evidence="2">Belongs to the zinc-containing alcohol dehydrogenase family.</text>
</comment>
<evidence type="ECO:0000256" key="2">
    <source>
        <dbReference type="ARBA" id="ARBA00008072"/>
    </source>
</evidence>
<dbReference type="InterPro" id="IPR013149">
    <property type="entry name" value="ADH-like_C"/>
</dbReference>
<comment type="cofactor">
    <cofactor evidence="1">
        <name>Zn(2+)</name>
        <dbReference type="ChEBI" id="CHEBI:29105"/>
    </cofactor>
</comment>
<keyword evidence="5" id="KW-0560">Oxidoreductase</keyword>
<dbReference type="SMART" id="SM00829">
    <property type="entry name" value="PKS_ER"/>
    <property type="match status" value="1"/>
</dbReference>
<dbReference type="Proteomes" id="UP001144280">
    <property type="component" value="Unassembled WGS sequence"/>
</dbReference>
<dbReference type="InterPro" id="IPR011032">
    <property type="entry name" value="GroES-like_sf"/>
</dbReference>
<dbReference type="Gene3D" id="3.40.50.720">
    <property type="entry name" value="NAD(P)-binding Rossmann-like Domain"/>
    <property type="match status" value="1"/>
</dbReference>
<comment type="caution">
    <text evidence="7">The sequence shown here is derived from an EMBL/GenBank/DDBJ whole genome shotgun (WGS) entry which is preliminary data.</text>
</comment>
<dbReference type="PANTHER" id="PTHR43350">
    <property type="entry name" value="NAD-DEPENDENT ALCOHOL DEHYDROGENASE"/>
    <property type="match status" value="1"/>
</dbReference>
<dbReference type="CDD" id="cd08255">
    <property type="entry name" value="2-desacetyl-2-hydroxyethyl_bacteriochlorophyllide_like"/>
    <property type="match status" value="1"/>
</dbReference>
<dbReference type="Pfam" id="PF00107">
    <property type="entry name" value="ADH_zinc_N"/>
    <property type="match status" value="1"/>
</dbReference>
<dbReference type="SUPFAM" id="SSF51735">
    <property type="entry name" value="NAD(P)-binding Rossmann-fold domains"/>
    <property type="match status" value="1"/>
</dbReference>
<accession>A0ABQ5QQQ5</accession>
<feature type="domain" description="Enoyl reductase (ER)" evidence="6">
    <location>
        <begin position="18"/>
        <end position="351"/>
    </location>
</feature>
<reference evidence="7" key="1">
    <citation type="submission" date="2022-12" db="EMBL/GenBank/DDBJ databases">
        <title>New Phytohabitans aurantiacus sp. RD004123 nov., an actinomycete isolated from soil.</title>
        <authorList>
            <person name="Triningsih D.W."/>
            <person name="Harunari E."/>
            <person name="Igarashi Y."/>
        </authorList>
    </citation>
    <scope>NUCLEOTIDE SEQUENCE</scope>
    <source>
        <strain evidence="7">RD004123</strain>
    </source>
</reference>
<keyword evidence="3" id="KW-0479">Metal-binding</keyword>
<evidence type="ECO:0000256" key="1">
    <source>
        <dbReference type="ARBA" id="ARBA00001947"/>
    </source>
</evidence>
<evidence type="ECO:0000259" key="6">
    <source>
        <dbReference type="SMART" id="SM00829"/>
    </source>
</evidence>
<evidence type="ECO:0000313" key="8">
    <source>
        <dbReference type="Proteomes" id="UP001144280"/>
    </source>
</evidence>
<keyword evidence="8" id="KW-1185">Reference proteome</keyword>
<proteinExistence type="inferred from homology"/>
<dbReference type="InterPro" id="IPR036291">
    <property type="entry name" value="NAD(P)-bd_dom_sf"/>
</dbReference>
<dbReference type="InterPro" id="IPR020843">
    <property type="entry name" value="ER"/>
</dbReference>
<keyword evidence="4" id="KW-0862">Zinc</keyword>
<gene>
    <name evidence="7" type="ORF">Pa4123_09270</name>
</gene>
<dbReference type="EMBL" id="BSDI01000004">
    <property type="protein sequence ID" value="GLH95655.1"/>
    <property type="molecule type" value="Genomic_DNA"/>
</dbReference>
<sequence length="362" mass="38839">MDVRHMQDTDPLPMGRIVQLSGPKLVEVVDQQPTAMKPGQVRVRTRYSGISAGTELTAYRGTNPYLNRTWDPDRRLFLDGDAAHVDYPVAGLGYSEVGVIIEVADDVRDEPGMPEVGDVVWGIWGHRSEALLPADRFLHHTMPEHLDPIAGTFVRAGAVALNAVLAANIHLGETVAIFGQGVIGLLATRLAGLNGGEVAAVDALPVRLDKAKEYGALMTLNAATGSPAEELRQVTGGRGADVAIEISGSYRALHEAIRAVGQGGRVVAAGFYQGDGVGLRLGDEFHHNRVELISSQISGVPPAVSGRWDQDRLNRTFLRLVANGQLDPVGLVSHVVPVERAAEAYELLDQRPAEALQVILEF</sequence>
<evidence type="ECO:0000256" key="5">
    <source>
        <dbReference type="ARBA" id="ARBA00023002"/>
    </source>
</evidence>
<dbReference type="SUPFAM" id="SSF50129">
    <property type="entry name" value="GroES-like"/>
    <property type="match status" value="1"/>
</dbReference>
<evidence type="ECO:0000256" key="4">
    <source>
        <dbReference type="ARBA" id="ARBA00022833"/>
    </source>
</evidence>
<protein>
    <submittedName>
        <fullName evidence="7">Oxidoreductase</fullName>
    </submittedName>
</protein>
<evidence type="ECO:0000256" key="3">
    <source>
        <dbReference type="ARBA" id="ARBA00022723"/>
    </source>
</evidence>
<organism evidence="7 8">
    <name type="scientific">Phytohabitans aurantiacus</name>
    <dbReference type="NCBI Taxonomy" id="3016789"/>
    <lineage>
        <taxon>Bacteria</taxon>
        <taxon>Bacillati</taxon>
        <taxon>Actinomycetota</taxon>
        <taxon>Actinomycetes</taxon>
        <taxon>Micromonosporales</taxon>
        <taxon>Micromonosporaceae</taxon>
    </lineage>
</organism>